<evidence type="ECO:0000313" key="2">
    <source>
        <dbReference type="Proteomes" id="UP001165341"/>
    </source>
</evidence>
<dbReference type="AlphaFoldDB" id="A0AA41UGE4"/>
<dbReference type="RefSeq" id="WP_243013139.1">
    <property type="nucleotide sequence ID" value="NZ_JALGAR010000006.1"/>
</dbReference>
<gene>
    <name evidence="1" type="ORF">MQH31_17730</name>
</gene>
<keyword evidence="2" id="KW-1185">Reference proteome</keyword>
<proteinExistence type="predicted"/>
<sequence>MAAQITAEPVTARTFLAMHSGTCSICEERYAAETPIISTPYGWAHDVCPEPKPLGAVCAGCFTEIALNGECLC</sequence>
<name>A0AA41UGE4_9MICO</name>
<protein>
    <submittedName>
        <fullName evidence="1">Uncharacterized protein</fullName>
    </submittedName>
</protein>
<reference evidence="1" key="1">
    <citation type="submission" date="2022-03" db="EMBL/GenBank/DDBJ databases">
        <title>Cryobacterium sp. nov. strain ZS14-85, isolated from Antarctic soil.</title>
        <authorList>
            <person name="Li J."/>
            <person name="Niu G."/>
        </authorList>
    </citation>
    <scope>NUCLEOTIDE SEQUENCE</scope>
    <source>
        <strain evidence="1">ZS14-85</strain>
    </source>
</reference>
<dbReference type="EMBL" id="JALGAR010000006">
    <property type="protein sequence ID" value="MCI4659648.1"/>
    <property type="molecule type" value="Genomic_DNA"/>
</dbReference>
<accession>A0AA41UGE4</accession>
<organism evidence="1 2">
    <name type="scientific">Cryobacterium zhongshanensis</name>
    <dbReference type="NCBI Taxonomy" id="2928153"/>
    <lineage>
        <taxon>Bacteria</taxon>
        <taxon>Bacillati</taxon>
        <taxon>Actinomycetota</taxon>
        <taxon>Actinomycetes</taxon>
        <taxon>Micrococcales</taxon>
        <taxon>Microbacteriaceae</taxon>
        <taxon>Cryobacterium</taxon>
    </lineage>
</organism>
<comment type="caution">
    <text evidence="1">The sequence shown here is derived from an EMBL/GenBank/DDBJ whole genome shotgun (WGS) entry which is preliminary data.</text>
</comment>
<dbReference type="Proteomes" id="UP001165341">
    <property type="component" value="Unassembled WGS sequence"/>
</dbReference>
<evidence type="ECO:0000313" key="1">
    <source>
        <dbReference type="EMBL" id="MCI4659648.1"/>
    </source>
</evidence>